<keyword evidence="2" id="KW-0285">Flavoprotein</keyword>
<feature type="domain" description="FAD/NAD(P)-binding" evidence="5">
    <location>
        <begin position="5"/>
        <end position="289"/>
    </location>
</feature>
<dbReference type="GO" id="GO:0004174">
    <property type="term" value="F:electron-transferring-flavoprotein dehydrogenase activity"/>
    <property type="evidence" value="ECO:0007669"/>
    <property type="project" value="TreeGrafter"/>
</dbReference>
<organism evidence="6 7">
    <name type="scientific">Actinocatenispora thailandica</name>
    <dbReference type="NCBI Taxonomy" id="227318"/>
    <lineage>
        <taxon>Bacteria</taxon>
        <taxon>Bacillati</taxon>
        <taxon>Actinomycetota</taxon>
        <taxon>Actinomycetes</taxon>
        <taxon>Micromonosporales</taxon>
        <taxon>Micromonosporaceae</taxon>
        <taxon>Actinocatenispora</taxon>
    </lineage>
</organism>
<dbReference type="GO" id="GO:0050660">
    <property type="term" value="F:flavin adenine dinucleotide binding"/>
    <property type="evidence" value="ECO:0007669"/>
    <property type="project" value="TreeGrafter"/>
</dbReference>
<keyword evidence="3" id="KW-0274">FAD</keyword>
<dbReference type="KEGG" id="atl:Athai_60890"/>
<dbReference type="GO" id="GO:0005737">
    <property type="term" value="C:cytoplasm"/>
    <property type="evidence" value="ECO:0007669"/>
    <property type="project" value="TreeGrafter"/>
</dbReference>
<dbReference type="RefSeq" id="WP_203964598.1">
    <property type="nucleotide sequence ID" value="NZ_AP023355.1"/>
</dbReference>
<dbReference type="PANTHER" id="PTHR43735:SF3">
    <property type="entry name" value="FERROPTOSIS SUPPRESSOR PROTEIN 1"/>
    <property type="match status" value="1"/>
</dbReference>
<evidence type="ECO:0000256" key="1">
    <source>
        <dbReference type="ARBA" id="ARBA00006442"/>
    </source>
</evidence>
<dbReference type="AlphaFoldDB" id="A0A7R7I0G8"/>
<protein>
    <submittedName>
        <fullName evidence="6">NADH dehydrogenase</fullName>
    </submittedName>
</protein>
<gene>
    <name evidence="6" type="primary">ndh</name>
    <name evidence="6" type="ORF">Athai_60890</name>
</gene>
<comment type="similarity">
    <text evidence="1">Belongs to the FAD-dependent oxidoreductase family.</text>
</comment>
<evidence type="ECO:0000256" key="2">
    <source>
        <dbReference type="ARBA" id="ARBA00022630"/>
    </source>
</evidence>
<proteinExistence type="inferred from homology"/>
<dbReference type="Proteomes" id="UP000611640">
    <property type="component" value="Chromosome"/>
</dbReference>
<accession>A0A7R7I0G8</accession>
<evidence type="ECO:0000313" key="6">
    <source>
        <dbReference type="EMBL" id="BCJ38586.1"/>
    </source>
</evidence>
<dbReference type="SUPFAM" id="SSF51905">
    <property type="entry name" value="FAD/NAD(P)-binding domain"/>
    <property type="match status" value="1"/>
</dbReference>
<dbReference type="PANTHER" id="PTHR43735">
    <property type="entry name" value="APOPTOSIS-INDUCING FACTOR 1"/>
    <property type="match status" value="1"/>
</dbReference>
<evidence type="ECO:0000256" key="3">
    <source>
        <dbReference type="ARBA" id="ARBA00022827"/>
    </source>
</evidence>
<name>A0A7R7I0G8_9ACTN</name>
<reference evidence="6 7" key="1">
    <citation type="submission" date="2020-08" db="EMBL/GenBank/DDBJ databases">
        <title>Whole genome shotgun sequence of Actinocatenispora thailandica NBRC 105041.</title>
        <authorList>
            <person name="Komaki H."/>
            <person name="Tamura T."/>
        </authorList>
    </citation>
    <scope>NUCLEOTIDE SEQUENCE [LARGE SCALE GENOMIC DNA]</scope>
    <source>
        <strain evidence="6 7">NBRC 105041</strain>
    </source>
</reference>
<evidence type="ECO:0000313" key="7">
    <source>
        <dbReference type="Proteomes" id="UP000611640"/>
    </source>
</evidence>
<dbReference type="Pfam" id="PF07992">
    <property type="entry name" value="Pyr_redox_2"/>
    <property type="match status" value="1"/>
</dbReference>
<evidence type="ECO:0000259" key="5">
    <source>
        <dbReference type="Pfam" id="PF07992"/>
    </source>
</evidence>
<dbReference type="InterPro" id="IPR023753">
    <property type="entry name" value="FAD/NAD-binding_dom"/>
</dbReference>
<dbReference type="Gene3D" id="3.50.50.100">
    <property type="match status" value="1"/>
</dbReference>
<evidence type="ECO:0000256" key="4">
    <source>
        <dbReference type="ARBA" id="ARBA00023002"/>
    </source>
</evidence>
<sequence length="368" mass="39182">MGEVVAVVGGGYAGTLVAKELDGDAQVVLVDPRDTFVNVAGSLRALARPDWAHHVFFPYRALLARGRVLRDLAASVDAGGVTLAGGGRLDADYLVLATGSSYSYPARPRQAATSAAQALAELRATHDQLARAERVLILGAGPVGLELAGEIREAWPHKGIVVVDPAAEILPGFLPEVRRELRRQLDALGIELRLGTALDGLPPFEDGTAGTFTVSTTGGEKITADIWFRSFGARVNTGYLADGKLVALTDRATVPVDEHLAVRGHRHVYAVGDIADLPDAKMATHAQTQALVVVENVRAQLRGEPPRSGYQPARTRRILLPLGTRGGVGQMPDQDGLPVAAPLDTVIRRKGTDLFTARFAERFGHQVE</sequence>
<keyword evidence="4" id="KW-0560">Oxidoreductase</keyword>
<dbReference type="PRINTS" id="PR00368">
    <property type="entry name" value="FADPNR"/>
</dbReference>
<dbReference type="InterPro" id="IPR036188">
    <property type="entry name" value="FAD/NAD-bd_sf"/>
</dbReference>
<dbReference type="EMBL" id="AP023355">
    <property type="protein sequence ID" value="BCJ38586.1"/>
    <property type="molecule type" value="Genomic_DNA"/>
</dbReference>
<keyword evidence="7" id="KW-1185">Reference proteome</keyword>